<dbReference type="PROSITE" id="PS50088">
    <property type="entry name" value="ANK_REPEAT"/>
    <property type="match status" value="1"/>
</dbReference>
<evidence type="ECO:0000256" key="1">
    <source>
        <dbReference type="PROSITE-ProRule" id="PRU00023"/>
    </source>
</evidence>
<sequence>MSIPFMFHFQNGSCQNLDEIPKDFNVFINGEEYLCSRWASSKISNSIKRFINENQKSPFSQKSERFKINLEDSGDIRLIVSLLCGQPIDFTTNSLTFLMNAAHSLEMELVLKEVNCIYQRLEYIEEQIDSDDNFSILCSIEKKLFNANNEIISNIDLIPYEIIDLINSIEIFDVPIIDSDDCFIENPEIIKLTDKNHQNRMQLLSNLILNVLIERIQHIDQYFKVLYRINDILVENGFDPLLPIFCDILLNKFKQLKPYSDAMAISQELCFIVYKLIEKEGIFKKDISFQNLPLFFAHLMNESQLKARLYFDIRDQTETFLTINKKNDFEIHRQFIQKGMNPDEIMTMIRFDDVSKVQNEAMKTNFDFNAKIQSSIYEQCSFVNSPLTYLEISAFFGSIKCFKFLLMNGAELTPNLPKYAIGGGNLEIIHICDQKECNFKDTLRIALKYHHHKIFKWLINTKSLEYWKDLDLIKDCFYFQNYKSLAVLLKKGIDLSLVLIESVKNNNLILTRFCSSINNNTDKTYMNINTKDEKGKTPLQIACINNNADIVTILLEDKNIDINSCIHHDDGKRILFLF</sequence>
<dbReference type="RefSeq" id="XP_068354656.1">
    <property type="nucleotide sequence ID" value="XM_068508026.1"/>
</dbReference>
<dbReference type="EMBL" id="MLAK01000907">
    <property type="protein sequence ID" value="OHT01520.1"/>
    <property type="molecule type" value="Genomic_DNA"/>
</dbReference>
<comment type="caution">
    <text evidence="3">The sequence shown here is derived from an EMBL/GenBank/DDBJ whole genome shotgun (WGS) entry which is preliminary data.</text>
</comment>
<dbReference type="SMART" id="SM00248">
    <property type="entry name" value="ANK"/>
    <property type="match status" value="3"/>
</dbReference>
<evidence type="ECO:0000313" key="3">
    <source>
        <dbReference type="EMBL" id="OHT01520.1"/>
    </source>
</evidence>
<dbReference type="Pfam" id="PF11929">
    <property type="entry name" value="DUF3447"/>
    <property type="match status" value="1"/>
</dbReference>
<reference evidence="3" key="1">
    <citation type="submission" date="2016-10" db="EMBL/GenBank/DDBJ databases">
        <authorList>
            <person name="Benchimol M."/>
            <person name="Almeida L.G."/>
            <person name="Vasconcelos A.T."/>
            <person name="Perreira-Neves A."/>
            <person name="Rosa I.A."/>
            <person name="Tasca T."/>
            <person name="Bogo M.R."/>
            <person name="de Souza W."/>
        </authorList>
    </citation>
    <scope>NUCLEOTIDE SEQUENCE [LARGE SCALE GENOMIC DNA]</scope>
    <source>
        <strain evidence="3">K</strain>
    </source>
</reference>
<dbReference type="GeneID" id="94842730"/>
<dbReference type="SUPFAM" id="SSF48403">
    <property type="entry name" value="Ankyrin repeat"/>
    <property type="match status" value="1"/>
</dbReference>
<dbReference type="Gene3D" id="1.25.40.20">
    <property type="entry name" value="Ankyrin repeat-containing domain"/>
    <property type="match status" value="1"/>
</dbReference>
<dbReference type="InterPro" id="IPR002110">
    <property type="entry name" value="Ankyrin_rpt"/>
</dbReference>
<accession>A0A1J4JSV9</accession>
<dbReference type="PANTHER" id="PTHR24159:SF5">
    <property type="entry name" value="ANK_REP_REGION DOMAIN-CONTAINING PROTEIN"/>
    <property type="match status" value="1"/>
</dbReference>
<feature type="repeat" description="ANK" evidence="1">
    <location>
        <begin position="534"/>
        <end position="556"/>
    </location>
</feature>
<keyword evidence="1" id="KW-0040">ANK repeat</keyword>
<feature type="domain" description="DUF3447" evidence="2">
    <location>
        <begin position="410"/>
        <end position="487"/>
    </location>
</feature>
<dbReference type="AlphaFoldDB" id="A0A1J4JSV9"/>
<evidence type="ECO:0000313" key="4">
    <source>
        <dbReference type="Proteomes" id="UP000179807"/>
    </source>
</evidence>
<dbReference type="Pfam" id="PF12796">
    <property type="entry name" value="Ank_2"/>
    <property type="match status" value="1"/>
</dbReference>
<proteinExistence type="predicted"/>
<keyword evidence="4" id="KW-1185">Reference proteome</keyword>
<protein>
    <recommendedName>
        <fullName evidence="2">DUF3447 domain-containing protein</fullName>
    </recommendedName>
</protein>
<dbReference type="Proteomes" id="UP000179807">
    <property type="component" value="Unassembled WGS sequence"/>
</dbReference>
<organism evidence="3 4">
    <name type="scientific">Tritrichomonas foetus</name>
    <dbReference type="NCBI Taxonomy" id="1144522"/>
    <lineage>
        <taxon>Eukaryota</taxon>
        <taxon>Metamonada</taxon>
        <taxon>Parabasalia</taxon>
        <taxon>Tritrichomonadida</taxon>
        <taxon>Tritrichomonadidae</taxon>
        <taxon>Tritrichomonas</taxon>
    </lineage>
</organism>
<dbReference type="PANTHER" id="PTHR24159">
    <property type="match status" value="1"/>
</dbReference>
<dbReference type="PROSITE" id="PS50297">
    <property type="entry name" value="ANK_REP_REGION"/>
    <property type="match status" value="1"/>
</dbReference>
<dbReference type="InterPro" id="IPR020683">
    <property type="entry name" value="DUF3447"/>
</dbReference>
<gene>
    <name evidence="3" type="ORF">TRFO_31612</name>
</gene>
<dbReference type="VEuPathDB" id="TrichDB:TRFO_31612"/>
<name>A0A1J4JSV9_9EUKA</name>
<evidence type="ECO:0000259" key="2">
    <source>
        <dbReference type="Pfam" id="PF11929"/>
    </source>
</evidence>
<dbReference type="OrthoDB" id="10652059at2759"/>
<dbReference type="InterPro" id="IPR036770">
    <property type="entry name" value="Ankyrin_rpt-contain_sf"/>
</dbReference>